<organism evidence="2 3">
    <name type="scientific">Ameca splendens</name>
    <dbReference type="NCBI Taxonomy" id="208324"/>
    <lineage>
        <taxon>Eukaryota</taxon>
        <taxon>Metazoa</taxon>
        <taxon>Chordata</taxon>
        <taxon>Craniata</taxon>
        <taxon>Vertebrata</taxon>
        <taxon>Euteleostomi</taxon>
        <taxon>Actinopterygii</taxon>
        <taxon>Neopterygii</taxon>
        <taxon>Teleostei</taxon>
        <taxon>Neoteleostei</taxon>
        <taxon>Acanthomorphata</taxon>
        <taxon>Ovalentaria</taxon>
        <taxon>Atherinomorphae</taxon>
        <taxon>Cyprinodontiformes</taxon>
        <taxon>Goodeidae</taxon>
        <taxon>Ameca</taxon>
    </lineage>
</organism>
<name>A0ABV1A4R5_9TELE</name>
<keyword evidence="3" id="KW-1185">Reference proteome</keyword>
<sequence>MSLKSEEEPQLNTYIMTINSLLPRVATKATAAQQLLHFSRTATGVSDETPVMNPIRFQPSFPERLPVCICDQRQAAIIPCNLPQDGEDEEEHLQKKKSINTL</sequence>
<evidence type="ECO:0000313" key="2">
    <source>
        <dbReference type="EMBL" id="MEQ2312646.1"/>
    </source>
</evidence>
<accession>A0ABV1A4R5</accession>
<dbReference type="Proteomes" id="UP001469553">
    <property type="component" value="Unassembled WGS sequence"/>
</dbReference>
<gene>
    <name evidence="2" type="ORF">AMECASPLE_033325</name>
</gene>
<feature type="region of interest" description="Disordered" evidence="1">
    <location>
        <begin position="82"/>
        <end position="102"/>
    </location>
</feature>
<proteinExistence type="predicted"/>
<evidence type="ECO:0000256" key="1">
    <source>
        <dbReference type="SAM" id="MobiDB-lite"/>
    </source>
</evidence>
<dbReference type="EMBL" id="JAHRIP010079735">
    <property type="protein sequence ID" value="MEQ2312646.1"/>
    <property type="molecule type" value="Genomic_DNA"/>
</dbReference>
<reference evidence="2 3" key="1">
    <citation type="submission" date="2021-06" db="EMBL/GenBank/DDBJ databases">
        <authorList>
            <person name="Palmer J.M."/>
        </authorList>
    </citation>
    <scope>NUCLEOTIDE SEQUENCE [LARGE SCALE GENOMIC DNA]</scope>
    <source>
        <strain evidence="2 3">AS_MEX2019</strain>
        <tissue evidence="2">Muscle</tissue>
    </source>
</reference>
<comment type="caution">
    <text evidence="2">The sequence shown here is derived from an EMBL/GenBank/DDBJ whole genome shotgun (WGS) entry which is preliminary data.</text>
</comment>
<protein>
    <submittedName>
        <fullName evidence="2">Uncharacterized protein</fullName>
    </submittedName>
</protein>
<evidence type="ECO:0000313" key="3">
    <source>
        <dbReference type="Proteomes" id="UP001469553"/>
    </source>
</evidence>